<dbReference type="AlphaFoldDB" id="A0A034WPA3"/>
<sequence>MNKPLIGLLCIDRKDSMSPDICSYIDEKNVKYLEDAGAGIVPIWINRTADYYEDILSKVNGVLLPGGAVYVNEHDPARLDLTNYCVTATLNIIRIAEKLYEKGINLPIWGTCLGFQLLVLYTTHLADAPYGTDVRDKCEFMNCFLSVEFLPDFRDSRLFADLPVEVESIMKNKPFGHHRHRYCVSLKTAESFNDVWHILAKNEDANGLEFASIIEHRRYPFFGSQFHPESECSPECNEVKEYLASFFVDQCRSCGNRFESDKDERRHLIQNFPATISGKSTVRVFGDSVDYRKNENL</sequence>
<dbReference type="Pfam" id="PF00117">
    <property type="entry name" value="GATase"/>
    <property type="match status" value="1"/>
</dbReference>
<dbReference type="InterPro" id="IPR029062">
    <property type="entry name" value="Class_I_gatase-like"/>
</dbReference>
<evidence type="ECO:0000256" key="2">
    <source>
        <dbReference type="PROSITE-ProRule" id="PRU00607"/>
    </source>
</evidence>
<dbReference type="PANTHER" id="PTHR11315">
    <property type="entry name" value="PROTEASE FAMILY C26 GAMMA-GLUTAMYL HYDROLASE"/>
    <property type="match status" value="1"/>
</dbReference>
<dbReference type="GO" id="GO:0046900">
    <property type="term" value="P:tetrahydrofolylpolyglutamate metabolic process"/>
    <property type="evidence" value="ECO:0007669"/>
    <property type="project" value="TreeGrafter"/>
</dbReference>
<dbReference type="GO" id="GO:0005773">
    <property type="term" value="C:vacuole"/>
    <property type="evidence" value="ECO:0007669"/>
    <property type="project" value="TreeGrafter"/>
</dbReference>
<accession>A0A034WPA3</accession>
<name>A0A034WPA3_BACDO</name>
<feature type="domain" description="Glutamine amidotransferase" evidence="3">
    <location>
        <begin position="27"/>
        <end position="238"/>
    </location>
</feature>
<protein>
    <recommendedName>
        <fullName evidence="2">folate gamma-glutamyl hydrolase</fullName>
        <ecNumber evidence="2">3.4.19.9</ecNumber>
    </recommendedName>
</protein>
<dbReference type="EMBL" id="GAKP01001546">
    <property type="protein sequence ID" value="JAC57406.1"/>
    <property type="molecule type" value="Transcribed_RNA"/>
</dbReference>
<dbReference type="InterPro" id="IPR015527">
    <property type="entry name" value="Pept_C26_g-glut_hydrolase"/>
</dbReference>
<dbReference type="InterPro" id="IPR017926">
    <property type="entry name" value="GATASE"/>
</dbReference>
<dbReference type="EC" id="3.4.19.9" evidence="2"/>
<dbReference type="PANTHER" id="PTHR11315:SF0">
    <property type="entry name" value="FOLATE GAMMA-GLUTAMYL HYDROLASE"/>
    <property type="match status" value="1"/>
</dbReference>
<organism evidence="4">
    <name type="scientific">Bactrocera dorsalis</name>
    <name type="common">Oriental fruit fly</name>
    <name type="synonym">Dacus dorsalis</name>
    <dbReference type="NCBI Taxonomy" id="27457"/>
    <lineage>
        <taxon>Eukaryota</taxon>
        <taxon>Metazoa</taxon>
        <taxon>Ecdysozoa</taxon>
        <taxon>Arthropoda</taxon>
        <taxon>Hexapoda</taxon>
        <taxon>Insecta</taxon>
        <taxon>Pterygota</taxon>
        <taxon>Neoptera</taxon>
        <taxon>Endopterygota</taxon>
        <taxon>Diptera</taxon>
        <taxon>Brachycera</taxon>
        <taxon>Muscomorpha</taxon>
        <taxon>Tephritoidea</taxon>
        <taxon>Tephritidae</taxon>
        <taxon>Bactrocera</taxon>
        <taxon>Bactrocera</taxon>
    </lineage>
</organism>
<dbReference type="PROSITE" id="PS51273">
    <property type="entry name" value="GATASE_TYPE_1"/>
    <property type="match status" value="1"/>
</dbReference>
<evidence type="ECO:0000256" key="1">
    <source>
        <dbReference type="PIRSR" id="PIRSR615527-1"/>
    </source>
</evidence>
<dbReference type="SUPFAM" id="SSF52317">
    <property type="entry name" value="Class I glutamine amidotransferase-like"/>
    <property type="match status" value="1"/>
</dbReference>
<feature type="active site" description="Proton donor" evidence="1">
    <location>
        <position position="227"/>
    </location>
</feature>
<comment type="catalytic activity">
    <reaction evidence="2">
        <text>(6S)-5,6,7,8-tetrahydrofolyl-(gamma-L-Glu)(n) + (n-1) H2O = (6S)-5,6,7,8-tetrahydrofolate + (n-1) L-glutamate</text>
        <dbReference type="Rhea" id="RHEA:56784"/>
        <dbReference type="Rhea" id="RHEA-COMP:14738"/>
        <dbReference type="ChEBI" id="CHEBI:15377"/>
        <dbReference type="ChEBI" id="CHEBI:29985"/>
        <dbReference type="ChEBI" id="CHEBI:57453"/>
        <dbReference type="ChEBI" id="CHEBI:141005"/>
        <dbReference type="EC" id="3.4.19.9"/>
    </reaction>
</comment>
<proteinExistence type="predicted"/>
<evidence type="ECO:0000259" key="3">
    <source>
        <dbReference type="Pfam" id="PF00117"/>
    </source>
</evidence>
<keyword evidence="2 4" id="KW-0378">Hydrolase</keyword>
<dbReference type="OrthoDB" id="64220at2759"/>
<feature type="active site" evidence="2">
    <location>
        <position position="227"/>
    </location>
</feature>
<evidence type="ECO:0000313" key="4">
    <source>
        <dbReference type="EMBL" id="JAC57406.1"/>
    </source>
</evidence>
<dbReference type="GO" id="GO:0034722">
    <property type="term" value="F:gamma-glutamyl-peptidase activity"/>
    <property type="evidence" value="ECO:0007669"/>
    <property type="project" value="UniProtKB-UniRule"/>
</dbReference>
<gene>
    <name evidence="4" type="primary">GGH</name>
</gene>
<dbReference type="Gene3D" id="3.40.50.880">
    <property type="match status" value="1"/>
</dbReference>
<reference evidence="4" key="1">
    <citation type="journal article" date="2014" name="BMC Genomics">
        <title>Characterizing the developmental transcriptome of the oriental fruit fly, Bactrocera dorsalis (Diptera: Tephritidae) through comparative genomic analysis with Drosophila melanogaster utilizing modENCODE datasets.</title>
        <authorList>
            <person name="Geib S.M."/>
            <person name="Calla B."/>
            <person name="Hall B."/>
            <person name="Hou S."/>
            <person name="Manoukis N.C."/>
        </authorList>
    </citation>
    <scope>NUCLEOTIDE SEQUENCE</scope>
    <source>
        <strain evidence="4">Punador</strain>
    </source>
</reference>
<feature type="active site" description="Nucleophile" evidence="1 2">
    <location>
        <position position="112"/>
    </location>
</feature>
<dbReference type="PROSITE" id="PS51275">
    <property type="entry name" value="PEPTIDASE_C26_GGH"/>
    <property type="match status" value="1"/>
</dbReference>